<feature type="region of interest" description="Disordered" evidence="1">
    <location>
        <begin position="161"/>
        <end position="189"/>
    </location>
</feature>
<dbReference type="GeneID" id="36395956"/>
<organism evidence="2 3">
    <name type="scientific">Plasmopara halstedii</name>
    <name type="common">Downy mildew of sunflower</name>
    <dbReference type="NCBI Taxonomy" id="4781"/>
    <lineage>
        <taxon>Eukaryota</taxon>
        <taxon>Sar</taxon>
        <taxon>Stramenopiles</taxon>
        <taxon>Oomycota</taxon>
        <taxon>Peronosporomycetes</taxon>
        <taxon>Peronosporales</taxon>
        <taxon>Peronosporaceae</taxon>
        <taxon>Plasmopara</taxon>
    </lineage>
</organism>
<dbReference type="Proteomes" id="UP000054928">
    <property type="component" value="Unassembled WGS sequence"/>
</dbReference>
<dbReference type="OMA" id="KRKTHEP"/>
<evidence type="ECO:0000313" key="3">
    <source>
        <dbReference type="Proteomes" id="UP000054928"/>
    </source>
</evidence>
<feature type="compositionally biased region" description="Polar residues" evidence="1">
    <location>
        <begin position="162"/>
        <end position="174"/>
    </location>
</feature>
<dbReference type="RefSeq" id="XP_024580914.1">
    <property type="nucleotide sequence ID" value="XM_024730659.1"/>
</dbReference>
<sequence length="257" mass="28908">MSFDTTEVDRQVPEVDRGIVPDASTALLTVKIGDVSRTSRKHLTVTTFGFLVSEGLDVFRAKVDSCTNKALENVHGHPYVREDMGLYMRPGAHSKQAELVQITFSNFESRVARSYKNYLKRKTEDSFRCEVYVYVKKIEPLRRRRMKDILESKNASDLLRDFTQSQGMSSNGEPSGTLKRKHSIGSEEDERCHSLQDVAFYHTVRMIVNGVIVPVQVNVQDLLACFGSFQQQTLGPGTSVEAHESDDIGAEGSNFHE</sequence>
<keyword evidence="3" id="KW-1185">Reference proteome</keyword>
<name>A0A0P1AVL2_PLAHL</name>
<dbReference type="EMBL" id="CCYD01001204">
    <property type="protein sequence ID" value="CEG44545.1"/>
    <property type="molecule type" value="Genomic_DNA"/>
</dbReference>
<protein>
    <submittedName>
        <fullName evidence="2">Uncharacterized protein</fullName>
    </submittedName>
</protein>
<evidence type="ECO:0000313" key="2">
    <source>
        <dbReference type="EMBL" id="CEG44545.1"/>
    </source>
</evidence>
<reference evidence="3" key="1">
    <citation type="submission" date="2014-09" db="EMBL/GenBank/DDBJ databases">
        <authorList>
            <person name="Sharma Rahul"/>
            <person name="Thines Marco"/>
        </authorList>
    </citation>
    <scope>NUCLEOTIDE SEQUENCE [LARGE SCALE GENOMIC DNA]</scope>
</reference>
<dbReference type="OrthoDB" id="65235at2759"/>
<proteinExistence type="predicted"/>
<dbReference type="AlphaFoldDB" id="A0A0P1AVL2"/>
<evidence type="ECO:0000256" key="1">
    <source>
        <dbReference type="SAM" id="MobiDB-lite"/>
    </source>
</evidence>
<accession>A0A0P1AVL2</accession>
<feature type="region of interest" description="Disordered" evidence="1">
    <location>
        <begin position="236"/>
        <end position="257"/>
    </location>
</feature>